<accession>A0A517TYV4</accession>
<keyword evidence="2" id="KW-1185">Reference proteome</keyword>
<reference evidence="1 2" key="1">
    <citation type="submission" date="2019-02" db="EMBL/GenBank/DDBJ databases">
        <title>Deep-cultivation of Planctomycetes and their phenomic and genomic characterization uncovers novel biology.</title>
        <authorList>
            <person name="Wiegand S."/>
            <person name="Jogler M."/>
            <person name="Boedeker C."/>
            <person name="Pinto D."/>
            <person name="Vollmers J."/>
            <person name="Rivas-Marin E."/>
            <person name="Kohn T."/>
            <person name="Peeters S.H."/>
            <person name="Heuer A."/>
            <person name="Rast P."/>
            <person name="Oberbeckmann S."/>
            <person name="Bunk B."/>
            <person name="Jeske O."/>
            <person name="Meyerdierks A."/>
            <person name="Storesund J.E."/>
            <person name="Kallscheuer N."/>
            <person name="Luecker S."/>
            <person name="Lage O.M."/>
            <person name="Pohl T."/>
            <person name="Merkel B.J."/>
            <person name="Hornburger P."/>
            <person name="Mueller R.-W."/>
            <person name="Bruemmer F."/>
            <person name="Labrenz M."/>
            <person name="Spormann A.M."/>
            <person name="Op den Camp H."/>
            <person name="Overmann J."/>
            <person name="Amann R."/>
            <person name="Jetten M.S.M."/>
            <person name="Mascher T."/>
            <person name="Medema M.H."/>
            <person name="Devos D.P."/>
            <person name="Kaster A.-K."/>
            <person name="Ovreas L."/>
            <person name="Rohde M."/>
            <person name="Galperin M.Y."/>
            <person name="Jogler C."/>
        </authorList>
    </citation>
    <scope>NUCLEOTIDE SEQUENCE [LARGE SCALE GENOMIC DNA]</scope>
    <source>
        <strain evidence="1 2">I41</strain>
    </source>
</reference>
<dbReference type="SUPFAM" id="SSF53649">
    <property type="entry name" value="Alkaline phosphatase-like"/>
    <property type="match status" value="1"/>
</dbReference>
<dbReference type="AlphaFoldDB" id="A0A517TYV4"/>
<dbReference type="KEGG" id="llh:I41_27400"/>
<gene>
    <name evidence="1" type="ORF">I41_27400</name>
</gene>
<dbReference type="RefSeq" id="WP_168206883.1">
    <property type="nucleotide sequence ID" value="NZ_CP036339.1"/>
</dbReference>
<dbReference type="Proteomes" id="UP000317909">
    <property type="component" value="Chromosome"/>
</dbReference>
<sequence>MSTNSFRHALRSHGHCHSRRAFLGQMFNGFGGLALCDLLARESRAAAGVVDPLAVKAPRFRRKAKNCIMLFMCGGVSQVDSFEYKPKLNEFHGQRIPHVPKFASGELQGRLSFAHQCVGSPFKFRQHGQSGRYVSELFPHLAKHVDDLAFIHGIMVDNQNHGPATLHVATGSQFPGSPSVGSWVQYGLGSANQNLPGYVVIQDPRGAPTNGAAVWSNGYLPAAYQGALLRPSGAPIVDLARPEGVSASQQRQEFDALAWLNRRHLSEGSAVDELEARISAYELAFRMQTAAPELVDLSSETDATMALYGLDHPQTAGFGRQCLLARRLVERGVRHTLLLHGVQIGKDSWDDHGNVKDGMIKHSGEVDIPVSGLLADLKQRGLLDETLVVWASEMGRTSFVNGSVGENVGRDHNGHALCMWMAGGDIKGGATAGGTDDFSLCAAEEPIPIRNVHATLLDLLGVDDELLTYHYGGRIRRLTDIGGDVLDQIIA</sequence>
<dbReference type="EMBL" id="CP036339">
    <property type="protein sequence ID" value="QDT73551.1"/>
    <property type="molecule type" value="Genomic_DNA"/>
</dbReference>
<evidence type="ECO:0000313" key="1">
    <source>
        <dbReference type="EMBL" id="QDT73551.1"/>
    </source>
</evidence>
<evidence type="ECO:0000313" key="2">
    <source>
        <dbReference type="Proteomes" id="UP000317909"/>
    </source>
</evidence>
<dbReference type="PANTHER" id="PTHR43737:SF1">
    <property type="entry name" value="DUF1501 DOMAIN-CONTAINING PROTEIN"/>
    <property type="match status" value="1"/>
</dbReference>
<proteinExistence type="predicted"/>
<dbReference type="InterPro" id="IPR010869">
    <property type="entry name" value="DUF1501"/>
</dbReference>
<protein>
    <recommendedName>
        <fullName evidence="3">Sulfatase</fullName>
    </recommendedName>
</protein>
<evidence type="ECO:0008006" key="3">
    <source>
        <dbReference type="Google" id="ProtNLM"/>
    </source>
</evidence>
<dbReference type="Pfam" id="PF07394">
    <property type="entry name" value="DUF1501"/>
    <property type="match status" value="1"/>
</dbReference>
<dbReference type="PANTHER" id="PTHR43737">
    <property type="entry name" value="BLL7424 PROTEIN"/>
    <property type="match status" value="1"/>
</dbReference>
<organism evidence="1 2">
    <name type="scientific">Lacipirellula limnantheis</name>
    <dbReference type="NCBI Taxonomy" id="2528024"/>
    <lineage>
        <taxon>Bacteria</taxon>
        <taxon>Pseudomonadati</taxon>
        <taxon>Planctomycetota</taxon>
        <taxon>Planctomycetia</taxon>
        <taxon>Pirellulales</taxon>
        <taxon>Lacipirellulaceae</taxon>
        <taxon>Lacipirellula</taxon>
    </lineage>
</organism>
<name>A0A517TYV4_9BACT</name>
<dbReference type="InterPro" id="IPR017850">
    <property type="entry name" value="Alkaline_phosphatase_core_sf"/>
</dbReference>